<organism evidence="4 5">
    <name type="scientific">Kinneretia aquatilis</name>
    <dbReference type="NCBI Taxonomy" id="2070761"/>
    <lineage>
        <taxon>Bacteria</taxon>
        <taxon>Pseudomonadati</taxon>
        <taxon>Pseudomonadota</taxon>
        <taxon>Betaproteobacteria</taxon>
        <taxon>Burkholderiales</taxon>
        <taxon>Sphaerotilaceae</taxon>
        <taxon>Roseateles</taxon>
    </lineage>
</organism>
<dbReference type="Gene3D" id="3.40.309.10">
    <property type="entry name" value="Aldehyde Dehydrogenase, Chain A, domain 2"/>
    <property type="match status" value="1"/>
</dbReference>
<keyword evidence="2" id="KW-0560">Oxidoreductase</keyword>
<dbReference type="InterPro" id="IPR015590">
    <property type="entry name" value="Aldehyde_DH_dom"/>
</dbReference>
<dbReference type="PROSITE" id="PS00070">
    <property type="entry name" value="ALDEHYDE_DEHYDR_CYS"/>
    <property type="match status" value="1"/>
</dbReference>
<evidence type="ECO:0000256" key="1">
    <source>
        <dbReference type="ARBA" id="ARBA00009986"/>
    </source>
</evidence>
<proteinExistence type="inferred from homology"/>
<dbReference type="EMBL" id="POSP01000004">
    <property type="protein sequence ID" value="PND36490.1"/>
    <property type="molecule type" value="Genomic_DNA"/>
</dbReference>
<dbReference type="Pfam" id="PF00171">
    <property type="entry name" value="Aldedh"/>
    <property type="match status" value="1"/>
</dbReference>
<dbReference type="AlphaFoldDB" id="A0A2N8KST3"/>
<keyword evidence="5" id="KW-1185">Reference proteome</keyword>
<feature type="domain" description="Aldehyde dehydrogenase" evidence="3">
    <location>
        <begin position="39"/>
        <end position="496"/>
    </location>
</feature>
<evidence type="ECO:0000259" key="3">
    <source>
        <dbReference type="Pfam" id="PF00171"/>
    </source>
</evidence>
<evidence type="ECO:0000313" key="4">
    <source>
        <dbReference type="EMBL" id="PND36490.1"/>
    </source>
</evidence>
<dbReference type="GO" id="GO:0004030">
    <property type="term" value="F:aldehyde dehydrogenase [NAD(P)+] activity"/>
    <property type="evidence" value="ECO:0007669"/>
    <property type="project" value="UniProtKB-ARBA"/>
</dbReference>
<sequence>MSSSSSTRPSIDWAARAAAVQIDGRPVIEGRRVDTQAGLQFDCISPLNGRSLGAVSRGQAADIDAAVASARAAFDDGRWARRAPAARKRVLQAFSEKILAAKEELALLETLDMGKPIQYSLAVDVPSTARCIAWYAEAIDKIYDEIAPTGPNALALIQREAMGVIGAIVPWNYPMIMAAWKLGPALAAGNSVVLKPSEKSPLTALRLAELALDAGLPPGVFNVVPGYGHEAGEALALHMDVDAVGFTGSTRVGRKMLEYAGRSNLKRVYNELGGKSAFLVFPDFDDLPRAAKTVAGSMFFNQGESCNAPSRVLVHDSIADEFLALLAAEAPKYQAGDPLDPRTVMGALVDAGQLGTVMGYIESGRSEGARAVVGGEQQRVETGGYFVAPTIFDSVSPGMKIAREEIFGPVMSVLRFKDEAEAVRLANDSPYGLQASVWSSHIDRAHRVARALRAGTVHVNQYDEDDLTVPFGGYKQSGNGRDKSLHAFDKYTELKTTWLRINP</sequence>
<dbReference type="FunFam" id="3.40.309.10:FF:000012">
    <property type="entry name" value="Betaine aldehyde dehydrogenase"/>
    <property type="match status" value="1"/>
</dbReference>
<dbReference type="SUPFAM" id="SSF53720">
    <property type="entry name" value="ALDH-like"/>
    <property type="match status" value="1"/>
</dbReference>
<evidence type="ECO:0000313" key="5">
    <source>
        <dbReference type="Proteomes" id="UP000235916"/>
    </source>
</evidence>
<dbReference type="OrthoDB" id="6187633at2"/>
<gene>
    <name evidence="4" type="ORF">C1O66_22690</name>
</gene>
<dbReference type="InterPro" id="IPR016163">
    <property type="entry name" value="Ald_DH_C"/>
</dbReference>
<dbReference type="Proteomes" id="UP000235916">
    <property type="component" value="Unassembled WGS sequence"/>
</dbReference>
<dbReference type="CDD" id="cd07112">
    <property type="entry name" value="ALDH_GABALDH-PuuC"/>
    <property type="match status" value="1"/>
</dbReference>
<comment type="caution">
    <text evidence="4">The sequence shown here is derived from an EMBL/GenBank/DDBJ whole genome shotgun (WGS) entry which is preliminary data.</text>
</comment>
<dbReference type="InterPro" id="IPR016161">
    <property type="entry name" value="Ald_DH/histidinol_DH"/>
</dbReference>
<dbReference type="Gene3D" id="3.40.605.10">
    <property type="entry name" value="Aldehyde Dehydrogenase, Chain A, domain 1"/>
    <property type="match status" value="1"/>
</dbReference>
<dbReference type="RefSeq" id="WP_102770263.1">
    <property type="nucleotide sequence ID" value="NZ_POSP01000004.1"/>
</dbReference>
<protein>
    <submittedName>
        <fullName evidence="4">Aldehyde dehydrogenase PuuC</fullName>
    </submittedName>
</protein>
<comment type="similarity">
    <text evidence="1">Belongs to the aldehyde dehydrogenase family.</text>
</comment>
<dbReference type="PANTHER" id="PTHR11699">
    <property type="entry name" value="ALDEHYDE DEHYDROGENASE-RELATED"/>
    <property type="match status" value="1"/>
</dbReference>
<name>A0A2N8KST3_9BURK</name>
<reference evidence="4 5" key="1">
    <citation type="submission" date="2018-01" db="EMBL/GenBank/DDBJ databases">
        <title>Draft genome sequence of Paucibacter aquatile CR182 isolated from freshwater of the Nakdong River.</title>
        <authorList>
            <person name="Choi A."/>
            <person name="Chung E.J."/>
        </authorList>
    </citation>
    <scope>NUCLEOTIDE SEQUENCE [LARGE SCALE GENOMIC DNA]</scope>
    <source>
        <strain evidence="4 5">CR182</strain>
    </source>
</reference>
<evidence type="ECO:0000256" key="2">
    <source>
        <dbReference type="ARBA" id="ARBA00023002"/>
    </source>
</evidence>
<dbReference type="FunFam" id="3.40.605.10:FF:000001">
    <property type="entry name" value="Aldehyde dehydrogenase 1"/>
    <property type="match status" value="1"/>
</dbReference>
<dbReference type="InterPro" id="IPR016162">
    <property type="entry name" value="Ald_DH_N"/>
</dbReference>
<accession>A0A2N8KST3</accession>
<dbReference type="InterPro" id="IPR016160">
    <property type="entry name" value="Ald_DH_CS_CYS"/>
</dbReference>